<evidence type="ECO:0000313" key="3">
    <source>
        <dbReference type="Proteomes" id="UP001159405"/>
    </source>
</evidence>
<protein>
    <submittedName>
        <fullName evidence="2">Uncharacterized protein</fullName>
    </submittedName>
</protein>
<name>A0ABN8PC20_9CNID</name>
<organism evidence="2 3">
    <name type="scientific">Porites lobata</name>
    <dbReference type="NCBI Taxonomy" id="104759"/>
    <lineage>
        <taxon>Eukaryota</taxon>
        <taxon>Metazoa</taxon>
        <taxon>Cnidaria</taxon>
        <taxon>Anthozoa</taxon>
        <taxon>Hexacorallia</taxon>
        <taxon>Scleractinia</taxon>
        <taxon>Fungiina</taxon>
        <taxon>Poritidae</taxon>
        <taxon>Porites</taxon>
    </lineage>
</organism>
<comment type="caution">
    <text evidence="2">The sequence shown here is derived from an EMBL/GenBank/DDBJ whole genome shotgun (WGS) entry which is preliminary data.</text>
</comment>
<keyword evidence="3" id="KW-1185">Reference proteome</keyword>
<dbReference type="EMBL" id="CALNXK010000060">
    <property type="protein sequence ID" value="CAH3137834.1"/>
    <property type="molecule type" value="Genomic_DNA"/>
</dbReference>
<feature type="non-terminal residue" evidence="2">
    <location>
        <position position="1"/>
    </location>
</feature>
<proteinExistence type="predicted"/>
<gene>
    <name evidence="2" type="ORF">PLOB_00040052</name>
</gene>
<feature type="signal peptide" evidence="1">
    <location>
        <begin position="1"/>
        <end position="22"/>
    </location>
</feature>
<reference evidence="2 3" key="1">
    <citation type="submission" date="2022-05" db="EMBL/GenBank/DDBJ databases">
        <authorList>
            <consortium name="Genoscope - CEA"/>
            <person name="William W."/>
        </authorList>
    </citation>
    <scope>NUCLEOTIDE SEQUENCE [LARGE SCALE GENOMIC DNA]</scope>
</reference>
<evidence type="ECO:0000313" key="2">
    <source>
        <dbReference type="EMBL" id="CAH3137834.1"/>
    </source>
</evidence>
<evidence type="ECO:0000256" key="1">
    <source>
        <dbReference type="SAM" id="SignalP"/>
    </source>
</evidence>
<dbReference type="Proteomes" id="UP001159405">
    <property type="component" value="Unassembled WGS sequence"/>
</dbReference>
<keyword evidence="1" id="KW-0732">Signal</keyword>
<sequence>WQADHPLILLILGRVISRVTLSCYKNISLLTILRTIQTMPLSEERYFLPLLAAVLRSIERFILPRRARQEYLRPAGNSTAGSL</sequence>
<accession>A0ABN8PC20</accession>
<feature type="chain" id="PRO_5047163562" evidence="1">
    <location>
        <begin position="23"/>
        <end position="83"/>
    </location>
</feature>